<dbReference type="Proteomes" id="UP000053411">
    <property type="component" value="Unassembled WGS sequence"/>
</dbReference>
<dbReference type="RefSeq" id="XP_016631874.1">
    <property type="nucleotide sequence ID" value="XM_016777029.1"/>
</dbReference>
<dbReference type="InterPro" id="IPR002347">
    <property type="entry name" value="SDR_fam"/>
</dbReference>
<dbReference type="Gene3D" id="3.40.50.720">
    <property type="entry name" value="NAD(P)-binding Rossmann-like Domain"/>
    <property type="match status" value="1"/>
</dbReference>
<evidence type="ECO:0000313" key="3">
    <source>
        <dbReference type="EMBL" id="KIX97751.1"/>
    </source>
</evidence>
<dbReference type="GeneID" id="27712275"/>
<evidence type="ECO:0008006" key="5">
    <source>
        <dbReference type="Google" id="ProtNLM"/>
    </source>
</evidence>
<evidence type="ECO:0000256" key="2">
    <source>
        <dbReference type="ARBA" id="ARBA00023002"/>
    </source>
</evidence>
<keyword evidence="2" id="KW-0560">Oxidoreductase</keyword>
<proteinExistence type="inferred from homology"/>
<comment type="similarity">
    <text evidence="1">Belongs to the short-chain dehydrogenases/reductases (SDR) family.</text>
</comment>
<dbReference type="GO" id="GO:0016491">
    <property type="term" value="F:oxidoreductase activity"/>
    <property type="evidence" value="ECO:0007669"/>
    <property type="project" value="UniProtKB-KW"/>
</dbReference>
<keyword evidence="4" id="KW-1185">Reference proteome</keyword>
<gene>
    <name evidence="3" type="ORF">Z520_06529</name>
</gene>
<dbReference type="Pfam" id="PF13561">
    <property type="entry name" value="adh_short_C2"/>
    <property type="match status" value="1"/>
</dbReference>
<accession>A0A0D2IL56</accession>
<evidence type="ECO:0000256" key="1">
    <source>
        <dbReference type="ARBA" id="ARBA00006484"/>
    </source>
</evidence>
<dbReference type="VEuPathDB" id="FungiDB:Z520_06529"/>
<evidence type="ECO:0000313" key="4">
    <source>
        <dbReference type="Proteomes" id="UP000053411"/>
    </source>
</evidence>
<dbReference type="PANTHER" id="PTHR24321:SF12">
    <property type="entry name" value="SHORT-CHAIN DEHYDROGENASE_REDUCTASE FAMILY, PUTATIVE (AFU_ORTHOLOGUE AFUA_5G14340)-RELATED"/>
    <property type="match status" value="1"/>
</dbReference>
<protein>
    <recommendedName>
        <fullName evidence="5">NAD(P)-binding protein</fullName>
    </recommendedName>
</protein>
<dbReference type="OrthoDB" id="5840532at2759"/>
<dbReference type="InterPro" id="IPR036291">
    <property type="entry name" value="NAD(P)-bd_dom_sf"/>
</dbReference>
<dbReference type="PANTHER" id="PTHR24321">
    <property type="entry name" value="DEHYDROGENASES, SHORT CHAIN"/>
    <property type="match status" value="1"/>
</dbReference>
<dbReference type="STRING" id="1442371.A0A0D2IL56"/>
<organism evidence="3 4">
    <name type="scientific">Fonsecaea multimorphosa CBS 102226</name>
    <dbReference type="NCBI Taxonomy" id="1442371"/>
    <lineage>
        <taxon>Eukaryota</taxon>
        <taxon>Fungi</taxon>
        <taxon>Dikarya</taxon>
        <taxon>Ascomycota</taxon>
        <taxon>Pezizomycotina</taxon>
        <taxon>Eurotiomycetes</taxon>
        <taxon>Chaetothyriomycetidae</taxon>
        <taxon>Chaetothyriales</taxon>
        <taxon>Herpotrichiellaceae</taxon>
        <taxon>Fonsecaea</taxon>
    </lineage>
</organism>
<dbReference type="PRINTS" id="PR00081">
    <property type="entry name" value="GDHRDH"/>
</dbReference>
<dbReference type="CDD" id="cd05233">
    <property type="entry name" value="SDR_c"/>
    <property type="match status" value="1"/>
</dbReference>
<sequence length="264" mass="27877">MASSKHELYGTVMITGALSDLGERLALAFASEGASAIFLTDVTQNESELIKLAEKVDQAFSISKSKSKCRYGVLRSAHDEGAISATVEECVKAFGGIDFAVNIACQSVERKNVLETSVAEFDSYVANTMVKVFFYQQYQARQMASQKPAHASIVNVSTALGLATTPRATMEASSQHGVVGFTRSAALDCAPLGIRVNAVCPGVLETVSETDPVLASAETKKVPTARLTGIEEVIGAILYFSGAMASGITGQCVAIDGGWLLRHV</sequence>
<dbReference type="AlphaFoldDB" id="A0A0D2IL56"/>
<dbReference type="SUPFAM" id="SSF51735">
    <property type="entry name" value="NAD(P)-binding Rossmann-fold domains"/>
    <property type="match status" value="1"/>
</dbReference>
<name>A0A0D2IL56_9EURO</name>
<dbReference type="EMBL" id="KN848073">
    <property type="protein sequence ID" value="KIX97751.1"/>
    <property type="molecule type" value="Genomic_DNA"/>
</dbReference>
<reference evidence="3 4" key="1">
    <citation type="submission" date="2015-01" db="EMBL/GenBank/DDBJ databases">
        <title>The Genome Sequence of Fonsecaea multimorphosa CBS 102226.</title>
        <authorList>
            <consortium name="The Broad Institute Genomics Platform"/>
            <person name="Cuomo C."/>
            <person name="de Hoog S."/>
            <person name="Gorbushina A."/>
            <person name="Stielow B."/>
            <person name="Teixiera M."/>
            <person name="Abouelleil A."/>
            <person name="Chapman S.B."/>
            <person name="Priest M."/>
            <person name="Young S.K."/>
            <person name="Wortman J."/>
            <person name="Nusbaum C."/>
            <person name="Birren B."/>
        </authorList>
    </citation>
    <scope>NUCLEOTIDE SEQUENCE [LARGE SCALE GENOMIC DNA]</scope>
    <source>
        <strain evidence="3 4">CBS 102226</strain>
    </source>
</reference>